<feature type="domain" description="3-hydroxyacyl-CoA dehydrogenase NAD binding" evidence="7">
    <location>
        <begin position="10"/>
        <end position="187"/>
    </location>
</feature>
<dbReference type="InterPro" id="IPR006176">
    <property type="entry name" value="3-OHacyl-CoA_DH_NAD-bd"/>
</dbReference>
<feature type="binding site" evidence="5">
    <location>
        <position position="123"/>
    </location>
    <ligand>
        <name>NAD(+)</name>
        <dbReference type="ChEBI" id="CHEBI:57540"/>
    </ligand>
</feature>
<dbReference type="SUPFAM" id="SSF51735">
    <property type="entry name" value="NAD(P)-binding Rossmann-fold domains"/>
    <property type="match status" value="1"/>
</dbReference>
<dbReference type="AlphaFoldDB" id="A0A537J3N2"/>
<dbReference type="GO" id="GO:0070403">
    <property type="term" value="F:NAD+ binding"/>
    <property type="evidence" value="ECO:0007669"/>
    <property type="project" value="InterPro"/>
</dbReference>
<feature type="domain" description="3-hydroxyacyl-CoA dehydrogenase C-terminal" evidence="6">
    <location>
        <begin position="191"/>
        <end position="287"/>
    </location>
</feature>
<name>A0A537J3N2_9BACT</name>
<evidence type="ECO:0000313" key="9">
    <source>
        <dbReference type="Proteomes" id="UP000320048"/>
    </source>
</evidence>
<dbReference type="InterPro" id="IPR013328">
    <property type="entry name" value="6PGD_dom2"/>
</dbReference>
<comment type="similarity">
    <text evidence="2">Belongs to the 3-hydroxyacyl-CoA dehydrogenase family.</text>
</comment>
<dbReference type="Proteomes" id="UP000320048">
    <property type="component" value="Unassembled WGS sequence"/>
</dbReference>
<feature type="binding site" evidence="5">
    <location>
        <position position="147"/>
    </location>
    <ligand>
        <name>NAD(+)</name>
        <dbReference type="ChEBI" id="CHEBI:57540"/>
    </ligand>
</feature>
<dbReference type="PANTHER" id="PTHR48075">
    <property type="entry name" value="3-HYDROXYACYL-COA DEHYDROGENASE FAMILY PROTEIN"/>
    <property type="match status" value="1"/>
</dbReference>
<proteinExistence type="inferred from homology"/>
<dbReference type="Gene3D" id="1.10.1040.10">
    <property type="entry name" value="N-(1-d-carboxylethyl)-l-norvaline Dehydrogenase, domain 2"/>
    <property type="match status" value="1"/>
</dbReference>
<dbReference type="PANTHER" id="PTHR48075:SF5">
    <property type="entry name" value="3-HYDROXYBUTYRYL-COA DEHYDROGENASE"/>
    <property type="match status" value="1"/>
</dbReference>
<feature type="binding site" evidence="5">
    <location>
        <position position="36"/>
    </location>
    <ligand>
        <name>NAD(+)</name>
        <dbReference type="ChEBI" id="CHEBI:57540"/>
    </ligand>
</feature>
<dbReference type="InterPro" id="IPR008927">
    <property type="entry name" value="6-PGluconate_DH-like_C_sf"/>
</dbReference>
<dbReference type="PROSITE" id="PS00067">
    <property type="entry name" value="3HCDH"/>
    <property type="match status" value="1"/>
</dbReference>
<evidence type="ECO:0000259" key="6">
    <source>
        <dbReference type="Pfam" id="PF00725"/>
    </source>
</evidence>
<dbReference type="InterPro" id="IPR022694">
    <property type="entry name" value="3-OHacyl-CoA_DH"/>
</dbReference>
<feature type="binding site" evidence="5">
    <location>
        <begin position="13"/>
        <end position="18"/>
    </location>
    <ligand>
        <name>NAD(+)</name>
        <dbReference type="ChEBI" id="CHEBI:57540"/>
    </ligand>
</feature>
<protein>
    <submittedName>
        <fullName evidence="8">3-hydroxyacyl-CoA dehydrogenase family protein</fullName>
    </submittedName>
</protein>
<evidence type="ECO:0000259" key="7">
    <source>
        <dbReference type="Pfam" id="PF02737"/>
    </source>
</evidence>
<evidence type="ECO:0000256" key="3">
    <source>
        <dbReference type="ARBA" id="ARBA00023002"/>
    </source>
</evidence>
<evidence type="ECO:0000256" key="4">
    <source>
        <dbReference type="PIRSR" id="PIRSR000105-1"/>
    </source>
</evidence>
<organism evidence="8 9">
    <name type="scientific">Candidatus Segetimicrobium genomatis</name>
    <dbReference type="NCBI Taxonomy" id="2569760"/>
    <lineage>
        <taxon>Bacteria</taxon>
        <taxon>Bacillati</taxon>
        <taxon>Candidatus Sysuimicrobiota</taxon>
        <taxon>Candidatus Sysuimicrobiia</taxon>
        <taxon>Candidatus Sysuimicrobiales</taxon>
        <taxon>Candidatus Segetimicrobiaceae</taxon>
        <taxon>Candidatus Segetimicrobium</taxon>
    </lineage>
</organism>
<comment type="caution">
    <text evidence="8">The sequence shown here is derived from an EMBL/GenBank/DDBJ whole genome shotgun (WGS) entry which is preliminary data.</text>
</comment>
<keyword evidence="5" id="KW-0520">NAD</keyword>
<dbReference type="PROSITE" id="PS51257">
    <property type="entry name" value="PROKAR_LIPOPROTEIN"/>
    <property type="match status" value="1"/>
</dbReference>
<gene>
    <name evidence="8" type="ORF">E6H04_12900</name>
</gene>
<dbReference type="EMBL" id="VBAO01000397">
    <property type="protein sequence ID" value="TMI78171.1"/>
    <property type="molecule type" value="Genomic_DNA"/>
</dbReference>
<accession>A0A537J3N2</accession>
<evidence type="ECO:0000256" key="5">
    <source>
        <dbReference type="PIRSR" id="PIRSR000105-2"/>
    </source>
</evidence>
<feature type="binding site" evidence="5">
    <location>
        <position position="279"/>
    </location>
    <ligand>
        <name>NAD(+)</name>
        <dbReference type="ChEBI" id="CHEBI:57540"/>
    </ligand>
</feature>
<reference evidence="8 9" key="1">
    <citation type="journal article" date="2019" name="Nat. Microbiol.">
        <title>Mediterranean grassland soil C-N compound turnover is dependent on rainfall and depth, and is mediated by genomically divergent microorganisms.</title>
        <authorList>
            <person name="Diamond S."/>
            <person name="Andeer P.F."/>
            <person name="Li Z."/>
            <person name="Crits-Christoph A."/>
            <person name="Burstein D."/>
            <person name="Anantharaman K."/>
            <person name="Lane K.R."/>
            <person name="Thomas B.C."/>
            <person name="Pan C."/>
            <person name="Northen T.R."/>
            <person name="Banfield J.F."/>
        </authorList>
    </citation>
    <scope>NUCLEOTIDE SEQUENCE [LARGE SCALE GENOMIC DNA]</scope>
    <source>
        <strain evidence="8">NP_7</strain>
    </source>
</reference>
<dbReference type="SUPFAM" id="SSF48179">
    <property type="entry name" value="6-phosphogluconate dehydrogenase C-terminal domain-like"/>
    <property type="match status" value="1"/>
</dbReference>
<dbReference type="InterPro" id="IPR006108">
    <property type="entry name" value="3HC_DH_C"/>
</dbReference>
<dbReference type="GO" id="GO:0006631">
    <property type="term" value="P:fatty acid metabolic process"/>
    <property type="evidence" value="ECO:0007669"/>
    <property type="project" value="InterPro"/>
</dbReference>
<dbReference type="Gene3D" id="3.40.50.720">
    <property type="entry name" value="NAD(P)-binding Rossmann-like Domain"/>
    <property type="match status" value="1"/>
</dbReference>
<sequence length="293" mass="32221">MEPGAARRLCVVGAGTMGHQIAMLGALAGCATHVVDVRPDALERAQVANRAHMARWVERGRLTAQDAADALGRLRWTTRLEEGAADADFVIEAVIERLEDKQAVFTALDRLAPAHAVLATNSSTIRSSFLASVTARADRVCNMHFFNPPLVMELVEVVVHPATSEATAAAALALARRMGRTPVLLRKEISGFVVNRILAAIMDEALRLYEGGIASFEDIDIAVKKGLRHPMGPFELMDFNGIDVAYNVRMQRYRETGDELQKPARSIEERYGRGEWGRKTGKGWYAYPRPEPS</sequence>
<evidence type="ECO:0000313" key="8">
    <source>
        <dbReference type="EMBL" id="TMI78171.1"/>
    </source>
</evidence>
<feature type="site" description="Important for catalytic activity" evidence="4">
    <location>
        <position position="144"/>
    </location>
</feature>
<dbReference type="InterPro" id="IPR036291">
    <property type="entry name" value="NAD(P)-bd_dom_sf"/>
</dbReference>
<evidence type="ECO:0000256" key="2">
    <source>
        <dbReference type="ARBA" id="ARBA00009463"/>
    </source>
</evidence>
<keyword evidence="3" id="KW-0560">Oxidoreductase</keyword>
<dbReference type="Pfam" id="PF02737">
    <property type="entry name" value="3HCDH_N"/>
    <property type="match status" value="1"/>
</dbReference>
<comment type="pathway">
    <text evidence="1">Lipid metabolism; butanoate metabolism.</text>
</comment>
<feature type="binding site" evidence="5">
    <location>
        <position position="101"/>
    </location>
    <ligand>
        <name>NAD(+)</name>
        <dbReference type="ChEBI" id="CHEBI:57540"/>
    </ligand>
</feature>
<dbReference type="Pfam" id="PF00725">
    <property type="entry name" value="3HCDH"/>
    <property type="match status" value="1"/>
</dbReference>
<dbReference type="InterPro" id="IPR006180">
    <property type="entry name" value="3-OHacyl-CoA_DH_CS"/>
</dbReference>
<feature type="binding site" evidence="5">
    <location>
        <position position="96"/>
    </location>
    <ligand>
        <name>NAD(+)</name>
        <dbReference type="ChEBI" id="CHEBI:57540"/>
    </ligand>
</feature>
<evidence type="ECO:0000256" key="1">
    <source>
        <dbReference type="ARBA" id="ARBA00005086"/>
    </source>
</evidence>
<dbReference type="GO" id="GO:0016616">
    <property type="term" value="F:oxidoreductase activity, acting on the CH-OH group of donors, NAD or NADP as acceptor"/>
    <property type="evidence" value="ECO:0007669"/>
    <property type="project" value="InterPro"/>
</dbReference>
<dbReference type="PIRSF" id="PIRSF000105">
    <property type="entry name" value="HCDH"/>
    <property type="match status" value="1"/>
</dbReference>